<dbReference type="Proteomes" id="UP000001702">
    <property type="component" value="Chromosome"/>
</dbReference>
<name>D4GN69_PANAM</name>
<protein>
    <submittedName>
        <fullName evidence="2">Uncharacterized protein</fullName>
    </submittedName>
</protein>
<dbReference type="KEGG" id="pam:PANA_3394"/>
<gene>
    <name evidence="2" type="ordered locus">PANA_3394</name>
</gene>
<keyword evidence="3" id="KW-1185">Reference proteome</keyword>
<evidence type="ECO:0000313" key="3">
    <source>
        <dbReference type="Proteomes" id="UP000001702"/>
    </source>
</evidence>
<organism evidence="2 3">
    <name type="scientific">Pantoea ananatis (strain LMG 20103)</name>
    <dbReference type="NCBI Taxonomy" id="706191"/>
    <lineage>
        <taxon>Bacteria</taxon>
        <taxon>Pseudomonadati</taxon>
        <taxon>Pseudomonadota</taxon>
        <taxon>Gammaproteobacteria</taxon>
        <taxon>Enterobacterales</taxon>
        <taxon>Erwiniaceae</taxon>
        <taxon>Pantoea</taxon>
    </lineage>
</organism>
<reference evidence="2 3" key="1">
    <citation type="journal article" date="2010" name="J. Bacteriol.">
        <title>Genome sequence of Pantoea ananatis LMG20103, the causative agent of Eucalyptus blight and dieback.</title>
        <authorList>
            <person name="De Maayer P."/>
            <person name="Chan W.Y."/>
            <person name="Venter S.N."/>
            <person name="Toth I.K."/>
            <person name="Birch P.R."/>
            <person name="Joubert F."/>
            <person name="Coutinho T.A."/>
        </authorList>
    </citation>
    <scope>NUCLEOTIDE SEQUENCE [LARGE SCALE GENOMIC DNA]</scope>
    <source>
        <strain evidence="2 3">LMG 20103</strain>
    </source>
</reference>
<dbReference type="AlphaFoldDB" id="D4GN69"/>
<dbReference type="eggNOG" id="ENOG5031S6H">
    <property type="taxonomic scope" value="Bacteria"/>
</dbReference>
<feature type="chain" id="PRO_5003057794" evidence="1">
    <location>
        <begin position="23"/>
        <end position="125"/>
    </location>
</feature>
<accession>D4GN69</accession>
<proteinExistence type="predicted"/>
<dbReference type="HOGENOM" id="CLU_2035015_0_0_6"/>
<dbReference type="EMBL" id="CP001875">
    <property type="protein sequence ID" value="ADD78561.1"/>
    <property type="molecule type" value="Genomic_DNA"/>
</dbReference>
<evidence type="ECO:0000313" key="2">
    <source>
        <dbReference type="EMBL" id="ADD78561.1"/>
    </source>
</evidence>
<sequence length="125" mass="14345">MEFKMKILIGAAVLFSSFAANASFVHPMDFDGSEAQKQEVIQYIQGKVKAAYCEGQLDMCQPTTLRMMEQQNLKAFKKLTEATDRKVMDRVIKDYCKGSIDMCNYSTIQMMYNKNVKADTQKLTW</sequence>
<feature type="signal peptide" evidence="1">
    <location>
        <begin position="1"/>
        <end position="22"/>
    </location>
</feature>
<evidence type="ECO:0000256" key="1">
    <source>
        <dbReference type="SAM" id="SignalP"/>
    </source>
</evidence>
<keyword evidence="1" id="KW-0732">Signal</keyword>